<dbReference type="InterPro" id="IPR045055">
    <property type="entry name" value="DNA2/NAM7-like"/>
</dbReference>
<dbReference type="Pfam" id="PF25396">
    <property type="entry name" value="ZNFX1"/>
    <property type="match status" value="1"/>
</dbReference>
<evidence type="ECO:0000256" key="2">
    <source>
        <dbReference type="ARBA" id="ARBA00022490"/>
    </source>
</evidence>
<keyword evidence="3" id="KW-0479">Metal-binding</keyword>
<reference evidence="10" key="2">
    <citation type="submission" date="2025-08" db="UniProtKB">
        <authorList>
            <consortium name="Ensembl"/>
        </authorList>
    </citation>
    <scope>IDENTIFICATION</scope>
</reference>
<keyword evidence="7" id="KW-0391">Immunity</keyword>
<keyword evidence="11" id="KW-1185">Reference proteome</keyword>
<dbReference type="GO" id="GO:0005737">
    <property type="term" value="C:cytoplasm"/>
    <property type="evidence" value="ECO:0007669"/>
    <property type="project" value="UniProtKB-SubCell"/>
</dbReference>
<feature type="region of interest" description="Disordered" evidence="8">
    <location>
        <begin position="177"/>
        <end position="219"/>
    </location>
</feature>
<dbReference type="STRING" id="64144.ENSATEP00000036465"/>
<evidence type="ECO:0000256" key="6">
    <source>
        <dbReference type="ARBA" id="ARBA00022833"/>
    </source>
</evidence>
<proteinExistence type="predicted"/>
<dbReference type="CDD" id="cd17936">
    <property type="entry name" value="EEXXEc_NFX1"/>
    <property type="match status" value="1"/>
</dbReference>
<dbReference type="SMART" id="SM00438">
    <property type="entry name" value="ZnF_NFX"/>
    <property type="match status" value="5"/>
</dbReference>
<dbReference type="GO" id="GO:0031048">
    <property type="term" value="P:regulatory ncRNA-mediated heterochromatin formation"/>
    <property type="evidence" value="ECO:0007669"/>
    <property type="project" value="TreeGrafter"/>
</dbReference>
<evidence type="ECO:0000256" key="4">
    <source>
        <dbReference type="ARBA" id="ARBA00022737"/>
    </source>
</evidence>
<feature type="compositionally biased region" description="Basic and acidic residues" evidence="8">
    <location>
        <begin position="178"/>
        <end position="202"/>
    </location>
</feature>
<dbReference type="InterPro" id="IPR041677">
    <property type="entry name" value="DNA2/NAM7_AAA_11"/>
</dbReference>
<evidence type="ECO:0000256" key="3">
    <source>
        <dbReference type="ARBA" id="ARBA00022723"/>
    </source>
</evidence>
<dbReference type="Ensembl" id="ENSATET00000036985.3">
    <property type="protein sequence ID" value="ENSATEP00000036465.1"/>
    <property type="gene ID" value="ENSATEG00000025055.3"/>
</dbReference>
<organism evidence="10 11">
    <name type="scientific">Anabas testudineus</name>
    <name type="common">Climbing perch</name>
    <name type="synonym">Anthias testudineus</name>
    <dbReference type="NCBI Taxonomy" id="64144"/>
    <lineage>
        <taxon>Eukaryota</taxon>
        <taxon>Metazoa</taxon>
        <taxon>Chordata</taxon>
        <taxon>Craniata</taxon>
        <taxon>Vertebrata</taxon>
        <taxon>Euteleostomi</taxon>
        <taxon>Actinopterygii</taxon>
        <taxon>Neopterygii</taxon>
        <taxon>Teleostei</taxon>
        <taxon>Neoteleostei</taxon>
        <taxon>Acanthomorphata</taxon>
        <taxon>Anabantaria</taxon>
        <taxon>Anabantiformes</taxon>
        <taxon>Anabantoidei</taxon>
        <taxon>Anabantidae</taxon>
        <taxon>Anabas</taxon>
    </lineage>
</organism>
<protein>
    <recommendedName>
        <fullName evidence="9">RZ-type domain-containing protein</fullName>
    </recommendedName>
</protein>
<feature type="compositionally biased region" description="Basic and acidic residues" evidence="8">
    <location>
        <begin position="67"/>
        <end position="83"/>
    </location>
</feature>
<feature type="compositionally biased region" description="Basic and acidic residues" evidence="8">
    <location>
        <begin position="118"/>
        <end position="130"/>
    </location>
</feature>
<evidence type="ECO:0000313" key="10">
    <source>
        <dbReference type="Ensembl" id="ENSATEP00000036465.1"/>
    </source>
</evidence>
<dbReference type="GeneID" id="113154283"/>
<evidence type="ECO:0000256" key="1">
    <source>
        <dbReference type="ARBA" id="ARBA00004496"/>
    </source>
</evidence>
<keyword evidence="5" id="KW-0863">Zinc-finger</keyword>
<feature type="compositionally biased region" description="Gly residues" evidence="8">
    <location>
        <begin position="101"/>
        <end position="112"/>
    </location>
</feature>
<dbReference type="InterPro" id="IPR057373">
    <property type="entry name" value="ZNFX1"/>
</dbReference>
<dbReference type="OMA" id="PVCQVPI"/>
<dbReference type="InterPro" id="IPR000967">
    <property type="entry name" value="Znf_NFX1"/>
</dbReference>
<feature type="region of interest" description="Disordered" evidence="8">
    <location>
        <begin position="1"/>
        <end position="158"/>
    </location>
</feature>
<dbReference type="InParanoid" id="A0A3Q1JSU4"/>
<feature type="compositionally biased region" description="Basic and acidic residues" evidence="8">
    <location>
        <begin position="42"/>
        <end position="57"/>
    </location>
</feature>
<dbReference type="CDD" id="cd06008">
    <property type="entry name" value="NF-X1-zinc-finger"/>
    <property type="match status" value="1"/>
</dbReference>
<evidence type="ECO:0000256" key="5">
    <source>
        <dbReference type="ARBA" id="ARBA00022771"/>
    </source>
</evidence>
<dbReference type="PANTHER" id="PTHR10887">
    <property type="entry name" value="DNA2/NAM7 HELICASE FAMILY"/>
    <property type="match status" value="1"/>
</dbReference>
<dbReference type="GO" id="GO:0031380">
    <property type="term" value="C:nuclear RNA-directed RNA polymerase complex"/>
    <property type="evidence" value="ECO:0007669"/>
    <property type="project" value="TreeGrafter"/>
</dbReference>
<dbReference type="OrthoDB" id="2423195at2759"/>
<dbReference type="InterPro" id="IPR041679">
    <property type="entry name" value="DNA2/NAM7-like_C"/>
</dbReference>
<dbReference type="GO" id="GO:0002376">
    <property type="term" value="P:immune system process"/>
    <property type="evidence" value="ECO:0007669"/>
    <property type="project" value="UniProtKB-KW"/>
</dbReference>
<evidence type="ECO:0000256" key="8">
    <source>
        <dbReference type="SAM" id="MobiDB-lite"/>
    </source>
</evidence>
<dbReference type="GO" id="GO:0008270">
    <property type="term" value="F:zinc ion binding"/>
    <property type="evidence" value="ECO:0007669"/>
    <property type="project" value="UniProtKB-KW"/>
</dbReference>
<evidence type="ECO:0000259" key="9">
    <source>
        <dbReference type="PROSITE" id="PS51981"/>
    </source>
</evidence>
<accession>A0A3Q1JSU4</accession>
<dbReference type="CDD" id="cd18808">
    <property type="entry name" value="SF1_C_Upf1"/>
    <property type="match status" value="1"/>
</dbReference>
<dbReference type="Pfam" id="PF13086">
    <property type="entry name" value="AAA_11"/>
    <property type="match status" value="1"/>
</dbReference>
<dbReference type="InterPro" id="IPR047187">
    <property type="entry name" value="SF1_C_Upf1"/>
</dbReference>
<sequence length="1991" mass="226387">MERLTLIQGRRGPNNDNDTGQNGNARGGRARRQGGAQGNRAIEQEGRRRAEQARELIDGGGRGGAEGMHERGRGRGRGGRADLGRGGGRGAVRGGRDEAGGRGGGGEGLQGRGRGRRGGAEDARGGDGRGGRQRGGGGPRGGNGGEGGGLGRNQQQGIAERQEARLPFLQVGAWRGGRSVDRRGGRGSERRDGAGDRQERNGGRSNSTGDRGRAPQGRGLGYKTLEELSGQEPSVVAITLSSHPALQDVLRERAMRQDLVELLCLVMSKAFKSRTDRGTLQHLAGIIKDSGFFHTVLLHYVGGMVLESNPVRRAQYPKHLENILAIVHEVLSVFPASSVKPVSLLLTMAQASINGLRASGVDFQPEVEEMVENIQGLVRHLEERSREGTLRSDRDTYALLPTGGDNPVEEEQQDFRTIPIYPTPEEFQQDHRPFLRPNLTSQRYTNTHLYLDTHFRLLREDFVRPLREGIQQLLQNQINMGRSDKPLRTKRFDDIRIYFDTQVMVPKCTHTGLAYIVQFDIQPLQFVRWENSKRLIYGSLVCLSCDNFESFLFATVSDRDPKNLQKGQVQITFTEESRLKLARIQKDQLFLMVETTAYFEAYRYVLEGLQEQEEEDLPFQRYIVECNTVVQPPAYLQRRDTYDLSSIAEPDYKDTVLPFHTLEAEAWPRMEELGLDESQMKAFQLAVTKELAIIQGPPGTGKTYVGLKIAQALLTNQNLWRDEFGKSPMLVVCYTNHALDQFLEGIHKFLQEGIVRVGGRSNSEILKRFNLRELTHSHNFRRTLPSHLRTAYNQIYKQLCQEEREIQSQSMKLECSLKGILRENFLQRCIADRHWISLQQPPMQNDFETWNDKKPNLMMEWLGLGSTVFLQRETENMDGNEAEEAMELDEEDLIDIAEEADLIQAERIIEDNTGPRGGRNGIKKGDMEEATRAVEELMLAMNLDNSEIAAELSDEGFEMQKRQKKKMKYKIRKELGKSSAMTEEEEENVFNVWTLSLPDRWRLYRLWVARYRIELRTKALESEQAYQNAVDRLADVKRQESLCLLKEATVIGMTTTGAAKFRTLLQEVRPRLVIVEEAAEVLEAHTITTLSQACQHLILIGDHQQLRPSATVYELAKNFNLEMSMFERLVKVGLPYVRLNYQHRMRPDIACLLTPHIYSELENHPSVLDYDNIKGLNANLFFVEHNHLEEEIKDGRSHQNQHEAEFVVALCRYLLLQDYKPEQITILTTYTGQLHCLRKKMPAREFSGVKVHVVDKYQGEENDIVLLSLVRSNLVGKVGFLNIPNRVCVALSRAKKGLYCIGNSSILGQVKLWSNIFHTLREKNQVGKALILCCQNHPDRQVKVVCAEDFKQAPEGGCTQACQFRLDCGHVCARICHPADAEHKEYKCGKKCQKILCDLGHRCPLVCYKKCPKDCPAKVEKIIPQCQHTQMVPCHQDPKTFTCQKPCQKMLPCGHPCDAVCGEPCTRDCKVKVTLMLKCGHSQKDSCFYKTRIEKLECKTPCKHQLMCGHACRGSCGRCFQGRFHFPCHHQCERLLICSHKCREPCTRDCPPCQRPCENCCIHSKCMKPCGQPCAPCNEPCAWQCPHQSCSKLCHEPCDRPPCTQACAKTLDCGHPCIGLCGEKCPSKCRICDHDEVTDIFFGTEEDPEAHFVQLEDCGHIFEYTALDKWVTDTDTQSVNEEREVAIKLKECPKCRTPIRKNLRYGSHINHSLREIEMVKSKICGLQADIEKHNNALQKQWKENLDLEGMHYQYEYMQINDRLKERYLTANDLWILENKMDFLLKIEKLLKLEREQMLFMHGYKFKKNVAEFVEWLSTRHQRFTDQQVFDLLRELKRLGLLAELNVRCHVANKRAQSDDVKSEVQKLRNVLEKFGQFTEQDEHIVKEAMKELDSKLPLNGLGISEKEKKMIVSAMKLPPGHWYKCPNGHVYLITECGGATQSRKCPDCDATIGGASHRLADGNEVASEMDGARHSAWSEANNILNFQQFDL</sequence>
<keyword evidence="4" id="KW-0677">Repeat</keyword>
<dbReference type="GeneTree" id="ENSGT00940000155154"/>
<evidence type="ECO:0000256" key="7">
    <source>
        <dbReference type="ARBA" id="ARBA00022859"/>
    </source>
</evidence>
<name>A0A3Q1JSU4_ANATE</name>
<reference evidence="10" key="1">
    <citation type="submission" date="2021-04" db="EMBL/GenBank/DDBJ databases">
        <authorList>
            <consortium name="Wellcome Sanger Institute Data Sharing"/>
        </authorList>
    </citation>
    <scope>NUCLEOTIDE SEQUENCE [LARGE SCALE GENOMIC DNA]</scope>
</reference>
<keyword evidence="2" id="KW-0963">Cytoplasm</keyword>
<gene>
    <name evidence="10" type="primary">ZNFX1</name>
</gene>
<dbReference type="RefSeq" id="XP_026204169.1">
    <property type="nucleotide sequence ID" value="XM_026348384.1"/>
</dbReference>
<dbReference type="PROSITE" id="PS51981">
    <property type="entry name" value="ZF_RZ"/>
    <property type="match status" value="1"/>
</dbReference>
<reference evidence="10" key="3">
    <citation type="submission" date="2025-09" db="UniProtKB">
        <authorList>
            <consortium name="Ensembl"/>
        </authorList>
    </citation>
    <scope>IDENTIFICATION</scope>
</reference>
<dbReference type="SUPFAM" id="SSF52540">
    <property type="entry name" value="P-loop containing nucleoside triphosphate hydrolases"/>
    <property type="match status" value="1"/>
</dbReference>
<dbReference type="Pfam" id="PF20173">
    <property type="entry name" value="ZnF_RZ-type"/>
    <property type="match status" value="1"/>
</dbReference>
<evidence type="ECO:0000313" key="11">
    <source>
        <dbReference type="Proteomes" id="UP000265040"/>
    </source>
</evidence>
<feature type="compositionally biased region" description="Gly residues" evidence="8">
    <location>
        <begin position="84"/>
        <end position="93"/>
    </location>
</feature>
<dbReference type="Proteomes" id="UP000265040">
    <property type="component" value="Chromosome 5"/>
</dbReference>
<dbReference type="PANTHER" id="PTHR10887:SF341">
    <property type="entry name" value="NFX1-TYPE ZINC FINGER-CONTAINING PROTEIN 1"/>
    <property type="match status" value="1"/>
</dbReference>
<feature type="compositionally biased region" description="Gly residues" evidence="8">
    <location>
        <begin position="133"/>
        <end position="151"/>
    </location>
</feature>
<dbReference type="InterPro" id="IPR046439">
    <property type="entry name" value="ZF_RZ_dom"/>
</dbReference>
<dbReference type="FunFam" id="3.40.50.300:FF:001140">
    <property type="entry name" value="Zinc finger NFX1-type containing 1"/>
    <property type="match status" value="1"/>
</dbReference>
<comment type="subcellular location">
    <subcellularLocation>
        <location evidence="1">Cytoplasm</location>
    </subcellularLocation>
</comment>
<dbReference type="Pfam" id="PF13087">
    <property type="entry name" value="AAA_12"/>
    <property type="match status" value="1"/>
</dbReference>
<dbReference type="Gene3D" id="3.40.50.300">
    <property type="entry name" value="P-loop containing nucleotide triphosphate hydrolases"/>
    <property type="match status" value="3"/>
</dbReference>
<feature type="domain" description="RZ-type" evidence="9">
    <location>
        <begin position="1903"/>
        <end position="1972"/>
    </location>
</feature>
<dbReference type="InterPro" id="IPR027417">
    <property type="entry name" value="P-loop_NTPase"/>
</dbReference>
<dbReference type="GO" id="GO:0004386">
    <property type="term" value="F:helicase activity"/>
    <property type="evidence" value="ECO:0007669"/>
    <property type="project" value="InterPro"/>
</dbReference>
<keyword evidence="6" id="KW-0862">Zinc</keyword>
<dbReference type="RefSeq" id="XP_026204170.1">
    <property type="nucleotide sequence ID" value="XM_026348385.1"/>
</dbReference>
<dbReference type="FunFam" id="3.40.50.300:FF:000742">
    <property type="entry name" value="NFX1-type zinc finger-containing protein 1"/>
    <property type="match status" value="1"/>
</dbReference>